<evidence type="ECO:0000256" key="1">
    <source>
        <dbReference type="SAM" id="MobiDB-lite"/>
    </source>
</evidence>
<evidence type="ECO:0000313" key="3">
    <source>
        <dbReference type="Proteomes" id="UP000016932"/>
    </source>
</evidence>
<name>M3B7L9_PSEFD</name>
<reference evidence="2 3" key="1">
    <citation type="journal article" date="2012" name="PLoS Pathog.">
        <title>Diverse lifestyles and strategies of plant pathogenesis encoded in the genomes of eighteen Dothideomycetes fungi.</title>
        <authorList>
            <person name="Ohm R.A."/>
            <person name="Feau N."/>
            <person name="Henrissat B."/>
            <person name="Schoch C.L."/>
            <person name="Horwitz B.A."/>
            <person name="Barry K.W."/>
            <person name="Condon B.J."/>
            <person name="Copeland A.C."/>
            <person name="Dhillon B."/>
            <person name="Glaser F."/>
            <person name="Hesse C.N."/>
            <person name="Kosti I."/>
            <person name="LaButti K."/>
            <person name="Lindquist E.A."/>
            <person name="Lucas S."/>
            <person name="Salamov A.A."/>
            <person name="Bradshaw R.E."/>
            <person name="Ciuffetti L."/>
            <person name="Hamelin R.C."/>
            <person name="Kema G.H.J."/>
            <person name="Lawrence C."/>
            <person name="Scott J.A."/>
            <person name="Spatafora J.W."/>
            <person name="Turgeon B.G."/>
            <person name="de Wit P.J.G.M."/>
            <person name="Zhong S."/>
            <person name="Goodwin S.B."/>
            <person name="Grigoriev I.V."/>
        </authorList>
    </citation>
    <scope>NUCLEOTIDE SEQUENCE [LARGE SCALE GENOMIC DNA]</scope>
    <source>
        <strain evidence="2 3">CIRAD86</strain>
    </source>
</reference>
<gene>
    <name evidence="2" type="ORF">MYCFIDRAFT_171247</name>
</gene>
<sequence>MYSSDRMHGGDRIIMHGDTMNILVMHTYCPQGSRTIASYRRTFVVPFHLIEVELLRSVSFYHLASAIWAQQDTVTPTIDIQSSLDIVILIDLDRSRLGYRDNATNFSLFWAGKGLGQLTPRLDSELPAWLRPWKAAGGPHRHISKLRNLANTAGLPVVHPVHYIILDRHSSYAYRSRNVYFTIRIDLMTENELSSYRQTIELNYYTYKLRRQKNRALPLLGMKLSMLTPQAQHKQKHKMQNFSITLLLTLLAAPNCCGIEIVRKFTNEPSVHARAMLITAARYEFLIRSTRHRSMNKFLSYYGRNTRIGSLQLTDASVCRVVILGIVLTWEDAKEMGSRKIDDALNYRMTPFIHSFIRSYLDAAPLRAGDALLSSTSLQGGKLTFASDDVRRYHESRLYFRPKTTLTLFEIAVRRSASLSLVDALWIILSQSRSSQQNQTMYFTGLGRLICSVKAHRNGQTSPSEDPARALSPLRPPAEGIRGSVGAVLAKQAPTERLKGVEGDQKSPDNNTVKPDTRDIDQPTSQKEMDVTLHRSTLSSPHRPIDPTSFHPPPSTVTSISI</sequence>
<dbReference type="VEuPathDB" id="FungiDB:MYCFIDRAFT_171247"/>
<evidence type="ECO:0000313" key="2">
    <source>
        <dbReference type="EMBL" id="EME85313.1"/>
    </source>
</evidence>
<dbReference type="EMBL" id="KB446556">
    <property type="protein sequence ID" value="EME85313.1"/>
    <property type="molecule type" value="Genomic_DNA"/>
</dbReference>
<dbReference type="RefSeq" id="XP_007922969.1">
    <property type="nucleotide sequence ID" value="XM_007924778.1"/>
</dbReference>
<organism evidence="2 3">
    <name type="scientific">Pseudocercospora fijiensis (strain CIRAD86)</name>
    <name type="common">Black leaf streak disease fungus</name>
    <name type="synonym">Mycosphaerella fijiensis</name>
    <dbReference type="NCBI Taxonomy" id="383855"/>
    <lineage>
        <taxon>Eukaryota</taxon>
        <taxon>Fungi</taxon>
        <taxon>Dikarya</taxon>
        <taxon>Ascomycota</taxon>
        <taxon>Pezizomycotina</taxon>
        <taxon>Dothideomycetes</taxon>
        <taxon>Dothideomycetidae</taxon>
        <taxon>Mycosphaerellales</taxon>
        <taxon>Mycosphaerellaceae</taxon>
        <taxon>Pseudocercospora</taxon>
    </lineage>
</organism>
<feature type="compositionally biased region" description="Basic and acidic residues" evidence="1">
    <location>
        <begin position="515"/>
        <end position="533"/>
    </location>
</feature>
<protein>
    <submittedName>
        <fullName evidence="2">Uncharacterized protein</fullName>
    </submittedName>
</protein>
<feature type="region of interest" description="Disordered" evidence="1">
    <location>
        <begin position="457"/>
        <end position="481"/>
    </location>
</feature>
<dbReference type="AlphaFoldDB" id="M3B7L9"/>
<dbReference type="Proteomes" id="UP000016932">
    <property type="component" value="Unassembled WGS sequence"/>
</dbReference>
<dbReference type="KEGG" id="pfj:MYCFIDRAFT_171247"/>
<proteinExistence type="predicted"/>
<feature type="region of interest" description="Disordered" evidence="1">
    <location>
        <begin position="496"/>
        <end position="562"/>
    </location>
</feature>
<feature type="compositionally biased region" description="Basic and acidic residues" evidence="1">
    <location>
        <begin position="496"/>
        <end position="507"/>
    </location>
</feature>
<dbReference type="GeneID" id="19332601"/>
<accession>M3B7L9</accession>
<keyword evidence="3" id="KW-1185">Reference proteome</keyword>
<dbReference type="HOGENOM" id="CLU_484944_0_0_1"/>